<evidence type="ECO:0000256" key="4">
    <source>
        <dbReference type="ARBA" id="ARBA00022801"/>
    </source>
</evidence>
<proteinExistence type="inferred from homology"/>
<dbReference type="GO" id="GO:0030145">
    <property type="term" value="F:manganese ion binding"/>
    <property type="evidence" value="ECO:0007669"/>
    <property type="project" value="InterPro"/>
</dbReference>
<dbReference type="Gene3D" id="3.40.350.10">
    <property type="entry name" value="Creatinase/prolidase N-terminal domain"/>
    <property type="match status" value="1"/>
</dbReference>
<dbReference type="Proteomes" id="UP000307173">
    <property type="component" value="Unassembled WGS sequence"/>
</dbReference>
<evidence type="ECO:0000256" key="3">
    <source>
        <dbReference type="ARBA" id="ARBA00022723"/>
    </source>
</evidence>
<dbReference type="SUPFAM" id="SSF55920">
    <property type="entry name" value="Creatinase/aminopeptidase"/>
    <property type="match status" value="1"/>
</dbReference>
<evidence type="ECO:0000256" key="2">
    <source>
        <dbReference type="ARBA" id="ARBA00008766"/>
    </source>
</evidence>
<dbReference type="InterPro" id="IPR052433">
    <property type="entry name" value="X-Pro_dipept-like"/>
</dbReference>
<dbReference type="InterPro" id="IPR036005">
    <property type="entry name" value="Creatinase/aminopeptidase-like"/>
</dbReference>
<evidence type="ECO:0000256" key="6">
    <source>
        <dbReference type="RuleBase" id="RU000590"/>
    </source>
</evidence>
<dbReference type="InterPro" id="IPR000994">
    <property type="entry name" value="Pept_M24"/>
</dbReference>
<dbReference type="EMBL" id="SELW01000636">
    <property type="protein sequence ID" value="TID17250.1"/>
    <property type="molecule type" value="Genomic_DNA"/>
</dbReference>
<comment type="similarity">
    <text evidence="2 6">Belongs to the peptidase M24B family.</text>
</comment>
<evidence type="ECO:0000313" key="9">
    <source>
        <dbReference type="Proteomes" id="UP000307173"/>
    </source>
</evidence>
<gene>
    <name evidence="8" type="ORF">CANINC_004013</name>
</gene>
<dbReference type="InterPro" id="IPR001131">
    <property type="entry name" value="Peptidase_M24B_aminopep-P_CS"/>
</dbReference>
<dbReference type="GO" id="GO:0070006">
    <property type="term" value="F:metalloaminopeptidase activity"/>
    <property type="evidence" value="ECO:0007669"/>
    <property type="project" value="InterPro"/>
</dbReference>
<dbReference type="GO" id="GO:0006508">
    <property type="term" value="P:proteolysis"/>
    <property type="evidence" value="ECO:0007669"/>
    <property type="project" value="TreeGrafter"/>
</dbReference>
<evidence type="ECO:0000256" key="1">
    <source>
        <dbReference type="ARBA" id="ARBA00001936"/>
    </source>
</evidence>
<keyword evidence="9" id="KW-1185">Reference proteome</keyword>
<keyword evidence="3 6" id="KW-0479">Metal-binding</keyword>
<sequence length="499" mass="55691">MFSPLKRFYATTLRAGQPIHETRPHLIKAGDLTFGISALEYYQRRVRLAEKIPKGSLAIIPGSTVKFASGSVFYQFQQNTNLYYLTGWNEPDSVCIIERPETADDPADHIFHMAVPATDVAVEQWEGERTGVEGAQEIFNADVSVSINHLSSHLEKLLRKYTNVYYDIGGASSATSKTGVMFSRLFPSIDNNNDSPSDKHNIENLLRKHAKQGFQINPLCNIVTELRAIKSNSELKVMRLAGKISGRAFNQAYAKRFKTEKGLHSYLEYRFISGGCDKSAYFPVVAGGDHALCIHYVRNDDVLRDGELVLVDAAGNLGGYCADISRTWPVNGVFKPAQAEIYEALLSVQRRIINECTVQKGHSLNDLHNMSVDLLTLELRNAGFNNLQNWETSKYLYPHYIGHNLGLDVHDCPLYSRSTQLQKGQVVTVEPGVYVPNDDRWPAEFRGIGIRIEDDIAVGDNVNVILTAEAAKEIDDIENIAQNGVTTESDEEVVDLYSL</sequence>
<keyword evidence="4" id="KW-0378">Hydrolase</keyword>
<dbReference type="GO" id="GO:0005739">
    <property type="term" value="C:mitochondrion"/>
    <property type="evidence" value="ECO:0007669"/>
    <property type="project" value="TreeGrafter"/>
</dbReference>
<dbReference type="PANTHER" id="PTHR43226">
    <property type="entry name" value="XAA-PRO AMINOPEPTIDASE 3"/>
    <property type="match status" value="1"/>
</dbReference>
<comment type="caution">
    <text evidence="8">The sequence shown here is derived from an EMBL/GenBank/DDBJ whole genome shotgun (WGS) entry which is preliminary data.</text>
</comment>
<organism evidence="8 9">
    <name type="scientific">Pichia inconspicua</name>
    <dbReference type="NCBI Taxonomy" id="52247"/>
    <lineage>
        <taxon>Eukaryota</taxon>
        <taxon>Fungi</taxon>
        <taxon>Dikarya</taxon>
        <taxon>Ascomycota</taxon>
        <taxon>Saccharomycotina</taxon>
        <taxon>Pichiomycetes</taxon>
        <taxon>Pichiales</taxon>
        <taxon>Pichiaceae</taxon>
        <taxon>Pichia</taxon>
    </lineage>
</organism>
<comment type="cofactor">
    <cofactor evidence="1">
        <name>Mn(2+)</name>
        <dbReference type="ChEBI" id="CHEBI:29035"/>
    </cofactor>
</comment>
<dbReference type="Gene3D" id="3.90.230.10">
    <property type="entry name" value="Creatinase/methionine aminopeptidase superfamily"/>
    <property type="match status" value="1"/>
</dbReference>
<dbReference type="SMART" id="SM01011">
    <property type="entry name" value="AMP_N"/>
    <property type="match status" value="1"/>
</dbReference>
<dbReference type="InterPro" id="IPR007865">
    <property type="entry name" value="Aminopep_P_N"/>
</dbReference>
<dbReference type="STRING" id="52247.A0A4T0WX32"/>
<reference evidence="8 9" key="1">
    <citation type="journal article" date="2019" name="Front. Genet.">
        <title>Whole-Genome Sequencing of the Opportunistic Yeast Pathogen Candida inconspicua Uncovers Its Hybrid Origin.</title>
        <authorList>
            <person name="Mixao V."/>
            <person name="Hansen A.P."/>
            <person name="Saus E."/>
            <person name="Boekhout T."/>
            <person name="Lass-Florl C."/>
            <person name="Gabaldon T."/>
        </authorList>
    </citation>
    <scope>NUCLEOTIDE SEQUENCE [LARGE SCALE GENOMIC DNA]</scope>
    <source>
        <strain evidence="8 9">CBS 180</strain>
    </source>
</reference>
<evidence type="ECO:0000313" key="8">
    <source>
        <dbReference type="EMBL" id="TID17250.1"/>
    </source>
</evidence>
<evidence type="ECO:0000259" key="7">
    <source>
        <dbReference type="SMART" id="SM01011"/>
    </source>
</evidence>
<keyword evidence="5" id="KW-0464">Manganese</keyword>
<dbReference type="Pfam" id="PF05195">
    <property type="entry name" value="AMP_N"/>
    <property type="match status" value="1"/>
</dbReference>
<dbReference type="OrthoDB" id="4215474at2759"/>
<dbReference type="InterPro" id="IPR029149">
    <property type="entry name" value="Creatin/AminoP/Spt16_N"/>
</dbReference>
<feature type="domain" description="Aminopeptidase P N-terminal" evidence="7">
    <location>
        <begin position="36"/>
        <end position="175"/>
    </location>
</feature>
<dbReference type="Pfam" id="PF00557">
    <property type="entry name" value="Peptidase_M24"/>
    <property type="match status" value="1"/>
</dbReference>
<dbReference type="PANTHER" id="PTHR43226:SF4">
    <property type="entry name" value="XAA-PRO AMINOPEPTIDASE 3"/>
    <property type="match status" value="1"/>
</dbReference>
<protein>
    <recommendedName>
        <fullName evidence="7">Aminopeptidase P N-terminal domain-containing protein</fullName>
    </recommendedName>
</protein>
<dbReference type="AlphaFoldDB" id="A0A4T0WX32"/>
<dbReference type="PROSITE" id="PS00491">
    <property type="entry name" value="PROLINE_PEPTIDASE"/>
    <property type="match status" value="1"/>
</dbReference>
<evidence type="ECO:0000256" key="5">
    <source>
        <dbReference type="ARBA" id="ARBA00023211"/>
    </source>
</evidence>
<dbReference type="SUPFAM" id="SSF53092">
    <property type="entry name" value="Creatinase/prolidase N-terminal domain"/>
    <property type="match status" value="1"/>
</dbReference>
<accession>A0A4T0WX32</accession>
<name>A0A4T0WX32_9ASCO</name>